<organism evidence="1 2">
    <name type="scientific">Panagrolaimus sp. PS1159</name>
    <dbReference type="NCBI Taxonomy" id="55785"/>
    <lineage>
        <taxon>Eukaryota</taxon>
        <taxon>Metazoa</taxon>
        <taxon>Ecdysozoa</taxon>
        <taxon>Nematoda</taxon>
        <taxon>Chromadorea</taxon>
        <taxon>Rhabditida</taxon>
        <taxon>Tylenchina</taxon>
        <taxon>Panagrolaimomorpha</taxon>
        <taxon>Panagrolaimoidea</taxon>
        <taxon>Panagrolaimidae</taxon>
        <taxon>Panagrolaimus</taxon>
    </lineage>
</organism>
<dbReference type="Proteomes" id="UP000887580">
    <property type="component" value="Unplaced"/>
</dbReference>
<proteinExistence type="predicted"/>
<evidence type="ECO:0000313" key="2">
    <source>
        <dbReference type="WBParaSite" id="PS1159_v2.g23529.t1"/>
    </source>
</evidence>
<protein>
    <submittedName>
        <fullName evidence="2">SAC domain-containing protein</fullName>
    </submittedName>
</protein>
<name>A0AC35G3S3_9BILA</name>
<dbReference type="WBParaSite" id="PS1159_v2.g23529.t1">
    <property type="protein sequence ID" value="PS1159_v2.g23529.t1"/>
    <property type="gene ID" value="PS1159_v2.g23529"/>
</dbReference>
<accession>A0AC35G3S3</accession>
<evidence type="ECO:0000313" key="1">
    <source>
        <dbReference type="Proteomes" id="UP000887580"/>
    </source>
</evidence>
<reference evidence="2" key="1">
    <citation type="submission" date="2022-11" db="UniProtKB">
        <authorList>
            <consortium name="WormBaseParasite"/>
        </authorList>
    </citation>
    <scope>IDENTIFICATION</scope>
</reference>
<sequence length="816" mass="91796">MQFFISKKYYFAKCIKSILRICRTNGDLNIVGHSELSKVTDLHCIGEIDAVIGKLVIEDTTFLLAVTHSTKIADRIKSESEIRKIERICALPIDAEYSINATFFSGGSPTHIEKIKKSQIVKFVSGFKPQIPQPKVVDEILRLFNDNGDFYYETAGGDITNNLQKSALSKEHNDVFFWNKALLTDILEDKNTDAKDEWIIPIVQGYIAQKSLYIDGEDIAPTNLTLTLISRRSTKRAGTRYLRRGIDVDGNVANFVETELIIDIFGHQLSFVQIRGSVPVYWSQKGYKYRPPLTIDKTLGESLPSFEKHMNKLIGEYGKPVICVNLVNQAGRELCIAQSFLEHILEMDSPELGYFSFDFHYHCRALRFHKVADLMAALKEKISEIGYCWIDKSGELVLRQKGVIRTNCIDCLDRTNVIQGAISQIIAISQFRRLGLISPMNEEAPESLVRVLQEIWADNGDAISRQYAGTDALKGDVTRSGQRKFTGFVKDGYNSASRYYLSHMRDAQRQLAIDTMLAGGVLEPEDIDDNDSGDDEIENITRLVQETVRFVLKEDEILVGAWALVDGDTRNDIMDSILLLTRTHVYIAQYEEETDKLTDITSIPFEQIIKFEVGKLSKSQNQRKNLRIYWESNGRIKFDSWRAAKTRLFNNVAIPLKDGEEADEYVAAIAEQLRVTVSMCGGKEVPLNFIEKLNGAASVEARSGLSSVLSNAAFKIKAMKPPAIKRVPPQIKIDSNVPETNTENNQIMPHSQSDGLISEQAGFVSKLSTKLKTPWKVSAPDVADPAIDIPTTTETIDPFQQYKDSILKSKSLIQML</sequence>